<reference evidence="1 2" key="1">
    <citation type="submission" date="2019-05" db="EMBL/GenBank/DDBJ databases">
        <title>Emergence of the Ug99 lineage of the wheat stem rust pathogen through somatic hybridization.</title>
        <authorList>
            <person name="Li F."/>
            <person name="Upadhyaya N.M."/>
            <person name="Sperschneider J."/>
            <person name="Matny O."/>
            <person name="Nguyen-Phuc H."/>
            <person name="Mago R."/>
            <person name="Raley C."/>
            <person name="Miller M.E."/>
            <person name="Silverstein K.A.T."/>
            <person name="Henningsen E."/>
            <person name="Hirsch C.D."/>
            <person name="Visser B."/>
            <person name="Pretorius Z.A."/>
            <person name="Steffenson B.J."/>
            <person name="Schwessinger B."/>
            <person name="Dodds P.N."/>
            <person name="Figueroa M."/>
        </authorList>
    </citation>
    <scope>NUCLEOTIDE SEQUENCE [LARGE SCALE GENOMIC DNA]</scope>
    <source>
        <strain evidence="1 2">Ug99</strain>
    </source>
</reference>
<dbReference type="AlphaFoldDB" id="A0A5B0RYB7"/>
<dbReference type="EMBL" id="VDEP01000105">
    <property type="protein sequence ID" value="KAA1130901.1"/>
    <property type="molecule type" value="Genomic_DNA"/>
</dbReference>
<protein>
    <submittedName>
        <fullName evidence="1">Uncharacterized protein</fullName>
    </submittedName>
</protein>
<name>A0A5B0RYB7_PUCGR</name>
<organism evidence="1 2">
    <name type="scientific">Puccinia graminis f. sp. tritici</name>
    <dbReference type="NCBI Taxonomy" id="56615"/>
    <lineage>
        <taxon>Eukaryota</taxon>
        <taxon>Fungi</taxon>
        <taxon>Dikarya</taxon>
        <taxon>Basidiomycota</taxon>
        <taxon>Pucciniomycotina</taxon>
        <taxon>Pucciniomycetes</taxon>
        <taxon>Pucciniales</taxon>
        <taxon>Pucciniaceae</taxon>
        <taxon>Puccinia</taxon>
    </lineage>
</organism>
<evidence type="ECO:0000313" key="1">
    <source>
        <dbReference type="EMBL" id="KAA1130901.1"/>
    </source>
</evidence>
<proteinExistence type="predicted"/>
<gene>
    <name evidence="1" type="ORF">PGTUg99_002092</name>
</gene>
<dbReference type="Proteomes" id="UP000325313">
    <property type="component" value="Unassembled WGS sequence"/>
</dbReference>
<evidence type="ECO:0000313" key="2">
    <source>
        <dbReference type="Proteomes" id="UP000325313"/>
    </source>
</evidence>
<sequence length="110" mass="12681">MRAYKLEYLALRASSWWYTRESMQSQIMDGCLVGWFYPPSIGAKLPVLPVNHWSREALSLGLFHNLPQPVLLALSECRFPIWALCHQASIAFRDCQPLLRRRYKSPSTAA</sequence>
<comment type="caution">
    <text evidence="1">The sequence shown here is derived from an EMBL/GenBank/DDBJ whole genome shotgun (WGS) entry which is preliminary data.</text>
</comment>
<accession>A0A5B0RYB7</accession>